<dbReference type="GO" id="GO:0046872">
    <property type="term" value="F:metal ion binding"/>
    <property type="evidence" value="ECO:0007669"/>
    <property type="project" value="UniProtKB-KW"/>
</dbReference>
<evidence type="ECO:0000259" key="8">
    <source>
        <dbReference type="Pfam" id="PF01435"/>
    </source>
</evidence>
<comment type="cofactor">
    <cofactor evidence="6">
        <name>Zn(2+)</name>
        <dbReference type="ChEBI" id="CHEBI:29105"/>
    </cofactor>
    <text evidence="6">Binds 1 zinc ion per subunit.</text>
</comment>
<organism evidence="9 10">
    <name type="scientific">Candidatus Bacteroides merdipullorum</name>
    <dbReference type="NCBI Taxonomy" id="2838474"/>
    <lineage>
        <taxon>Bacteria</taxon>
        <taxon>Pseudomonadati</taxon>
        <taxon>Bacteroidota</taxon>
        <taxon>Bacteroidia</taxon>
        <taxon>Bacteroidales</taxon>
        <taxon>Bacteroidaceae</taxon>
        <taxon>Bacteroides</taxon>
    </lineage>
</organism>
<dbReference type="CDD" id="cd07332">
    <property type="entry name" value="M48C_Oma1_like"/>
    <property type="match status" value="1"/>
</dbReference>
<keyword evidence="3 6" id="KW-0378">Hydrolase</keyword>
<dbReference type="GO" id="GO:0051603">
    <property type="term" value="P:proteolysis involved in protein catabolic process"/>
    <property type="evidence" value="ECO:0007669"/>
    <property type="project" value="TreeGrafter"/>
</dbReference>
<dbReference type="InterPro" id="IPR051156">
    <property type="entry name" value="Mito/Outer_Membr_Metalloprot"/>
</dbReference>
<evidence type="ECO:0000256" key="2">
    <source>
        <dbReference type="ARBA" id="ARBA00022723"/>
    </source>
</evidence>
<evidence type="ECO:0000256" key="3">
    <source>
        <dbReference type="ARBA" id="ARBA00022801"/>
    </source>
</evidence>
<evidence type="ECO:0000256" key="4">
    <source>
        <dbReference type="ARBA" id="ARBA00022833"/>
    </source>
</evidence>
<accession>A0A9D2A568</accession>
<evidence type="ECO:0000313" key="10">
    <source>
        <dbReference type="Proteomes" id="UP000824023"/>
    </source>
</evidence>
<keyword evidence="4 6" id="KW-0862">Zinc</keyword>
<dbReference type="Pfam" id="PF01435">
    <property type="entry name" value="Peptidase_M48"/>
    <property type="match status" value="1"/>
</dbReference>
<gene>
    <name evidence="9" type="ORF">H9819_05235</name>
</gene>
<evidence type="ECO:0000256" key="7">
    <source>
        <dbReference type="SAM" id="Phobius"/>
    </source>
</evidence>
<evidence type="ECO:0000256" key="6">
    <source>
        <dbReference type="RuleBase" id="RU003983"/>
    </source>
</evidence>
<dbReference type="InterPro" id="IPR001915">
    <property type="entry name" value="Peptidase_M48"/>
</dbReference>
<dbReference type="Proteomes" id="UP000824023">
    <property type="component" value="Unassembled WGS sequence"/>
</dbReference>
<dbReference type="EMBL" id="DXCK01000073">
    <property type="protein sequence ID" value="HIZ01645.1"/>
    <property type="molecule type" value="Genomic_DNA"/>
</dbReference>
<dbReference type="GO" id="GO:0004222">
    <property type="term" value="F:metalloendopeptidase activity"/>
    <property type="evidence" value="ECO:0007669"/>
    <property type="project" value="InterPro"/>
</dbReference>
<protein>
    <submittedName>
        <fullName evidence="9">M48 family metallopeptidase</fullName>
    </submittedName>
</protein>
<keyword evidence="7" id="KW-0812">Transmembrane</keyword>
<dbReference type="PANTHER" id="PTHR22726">
    <property type="entry name" value="METALLOENDOPEPTIDASE OMA1"/>
    <property type="match status" value="1"/>
</dbReference>
<feature type="domain" description="Peptidase M48" evidence="8">
    <location>
        <begin position="90"/>
        <end position="240"/>
    </location>
</feature>
<evidence type="ECO:0000256" key="5">
    <source>
        <dbReference type="ARBA" id="ARBA00023049"/>
    </source>
</evidence>
<evidence type="ECO:0000313" key="9">
    <source>
        <dbReference type="EMBL" id="HIZ01645.1"/>
    </source>
</evidence>
<proteinExistence type="inferred from homology"/>
<comment type="caution">
    <text evidence="9">The sequence shown here is derived from an EMBL/GenBank/DDBJ whole genome shotgun (WGS) entry which is preliminary data.</text>
</comment>
<keyword evidence="5 6" id="KW-0482">Metalloprotease</keyword>
<keyword evidence="2" id="KW-0479">Metal-binding</keyword>
<dbReference type="GO" id="GO:0016020">
    <property type="term" value="C:membrane"/>
    <property type="evidence" value="ECO:0007669"/>
    <property type="project" value="TreeGrafter"/>
</dbReference>
<sequence>MQTEITKTLKQAAVSVLMFVAVLFAFSRVDWLNTFGLKETVVEDKLGELWWDVYSSDAAFVDDSLRVLPVDSLLDALCRANGIDRSAIFLHLVEDEEVNAFACPGNHLVVNTALLDSCHSADELSGVMAHELAHLTQGHVMQKLVKEIGLSALVVMTSGSGGTETLGEVARVLTSTAYDRTLESEADALAVHYLLAAGIDPNALADFLLRLSAEEDLPALAEWISTHPGSAERARRIRQLAAEGKQAEPLGKFAF</sequence>
<keyword evidence="1 6" id="KW-0645">Protease</keyword>
<dbReference type="Gene3D" id="3.30.2010.10">
    <property type="entry name" value="Metalloproteases ('zincins'), catalytic domain"/>
    <property type="match status" value="1"/>
</dbReference>
<keyword evidence="7" id="KW-0472">Membrane</keyword>
<feature type="transmembrane region" description="Helical" evidence="7">
    <location>
        <begin position="12"/>
        <end position="31"/>
    </location>
</feature>
<keyword evidence="7" id="KW-1133">Transmembrane helix</keyword>
<comment type="similarity">
    <text evidence="6">Belongs to the peptidase M48 family.</text>
</comment>
<evidence type="ECO:0000256" key="1">
    <source>
        <dbReference type="ARBA" id="ARBA00022670"/>
    </source>
</evidence>
<reference evidence="9" key="2">
    <citation type="submission" date="2021-04" db="EMBL/GenBank/DDBJ databases">
        <authorList>
            <person name="Gilroy R."/>
        </authorList>
    </citation>
    <scope>NUCLEOTIDE SEQUENCE</scope>
    <source>
        <strain evidence="9">ChiHjej12B11-24981</strain>
    </source>
</reference>
<dbReference type="AlphaFoldDB" id="A0A9D2A568"/>
<reference evidence="9" key="1">
    <citation type="journal article" date="2021" name="PeerJ">
        <title>Extensive microbial diversity within the chicken gut microbiome revealed by metagenomics and culture.</title>
        <authorList>
            <person name="Gilroy R."/>
            <person name="Ravi A."/>
            <person name="Getino M."/>
            <person name="Pursley I."/>
            <person name="Horton D.L."/>
            <person name="Alikhan N.F."/>
            <person name="Baker D."/>
            <person name="Gharbi K."/>
            <person name="Hall N."/>
            <person name="Watson M."/>
            <person name="Adriaenssens E.M."/>
            <person name="Foster-Nyarko E."/>
            <person name="Jarju S."/>
            <person name="Secka A."/>
            <person name="Antonio M."/>
            <person name="Oren A."/>
            <person name="Chaudhuri R.R."/>
            <person name="La Ragione R."/>
            <person name="Hildebrand F."/>
            <person name="Pallen M.J."/>
        </authorList>
    </citation>
    <scope>NUCLEOTIDE SEQUENCE</scope>
    <source>
        <strain evidence="9">ChiHjej12B11-24981</strain>
    </source>
</reference>
<dbReference type="PANTHER" id="PTHR22726:SF1">
    <property type="entry name" value="METALLOENDOPEPTIDASE OMA1, MITOCHONDRIAL"/>
    <property type="match status" value="1"/>
</dbReference>
<name>A0A9D2A568_9BACE</name>